<dbReference type="EMBL" id="RIZG01000004">
    <property type="protein sequence ID" value="RNF51117.1"/>
    <property type="molecule type" value="Genomic_DNA"/>
</dbReference>
<dbReference type="PANTHER" id="PTHR30222">
    <property type="entry name" value="SPERMIDINE/PUTRESCINE-BINDING PERIPLASMIC PROTEIN"/>
    <property type="match status" value="1"/>
</dbReference>
<dbReference type="Pfam" id="PF13416">
    <property type="entry name" value="SBP_bac_8"/>
    <property type="match status" value="1"/>
</dbReference>
<dbReference type="InterPro" id="IPR006059">
    <property type="entry name" value="SBP"/>
</dbReference>
<dbReference type="OrthoDB" id="9769319at2"/>
<proteinExistence type="predicted"/>
<dbReference type="Gene3D" id="3.40.190.10">
    <property type="entry name" value="Periplasmic binding protein-like II"/>
    <property type="match status" value="2"/>
</dbReference>
<evidence type="ECO:0000313" key="7">
    <source>
        <dbReference type="Proteomes" id="UP000280507"/>
    </source>
</evidence>
<dbReference type="InterPro" id="IPR001188">
    <property type="entry name" value="Sperm_putr-bd"/>
</dbReference>
<feature type="transmembrane region" description="Helical" evidence="5">
    <location>
        <begin position="21"/>
        <end position="38"/>
    </location>
</feature>
<evidence type="ECO:0000256" key="3">
    <source>
        <dbReference type="ARBA" id="ARBA00022729"/>
    </source>
</evidence>
<gene>
    <name evidence="6" type="ORF">EBI00_09175</name>
</gene>
<evidence type="ECO:0000256" key="4">
    <source>
        <dbReference type="ARBA" id="ARBA00022764"/>
    </source>
</evidence>
<keyword evidence="3" id="KW-0732">Signal</keyword>
<protein>
    <submittedName>
        <fullName evidence="6">Spermidine/putrescine ABC transporter substrate-binding protein</fullName>
    </submittedName>
</protein>
<dbReference type="GO" id="GO:0042597">
    <property type="term" value="C:periplasmic space"/>
    <property type="evidence" value="ECO:0007669"/>
    <property type="project" value="UniProtKB-SubCell"/>
</dbReference>
<organism evidence="6 7">
    <name type="scientific">Marinomonas hwangdonensis</name>
    <dbReference type="NCBI Taxonomy" id="1053647"/>
    <lineage>
        <taxon>Bacteria</taxon>
        <taxon>Pseudomonadati</taxon>
        <taxon>Pseudomonadota</taxon>
        <taxon>Gammaproteobacteria</taxon>
        <taxon>Oceanospirillales</taxon>
        <taxon>Oceanospirillaceae</taxon>
        <taxon>Marinomonas</taxon>
    </lineage>
</organism>
<evidence type="ECO:0000256" key="1">
    <source>
        <dbReference type="ARBA" id="ARBA00004418"/>
    </source>
</evidence>
<evidence type="ECO:0000256" key="2">
    <source>
        <dbReference type="ARBA" id="ARBA00022448"/>
    </source>
</evidence>
<name>A0A3M8Q4S8_9GAMM</name>
<dbReference type="PRINTS" id="PR00909">
    <property type="entry name" value="SPERMDNBNDNG"/>
</dbReference>
<comment type="caution">
    <text evidence="6">The sequence shown here is derived from an EMBL/GenBank/DDBJ whole genome shotgun (WGS) entry which is preliminary data.</text>
</comment>
<evidence type="ECO:0000313" key="6">
    <source>
        <dbReference type="EMBL" id="RNF51117.1"/>
    </source>
</evidence>
<keyword evidence="4" id="KW-0574">Periplasm</keyword>
<dbReference type="SUPFAM" id="SSF53850">
    <property type="entry name" value="Periplasmic binding protein-like II"/>
    <property type="match status" value="1"/>
</dbReference>
<evidence type="ECO:0000256" key="5">
    <source>
        <dbReference type="SAM" id="Phobius"/>
    </source>
</evidence>
<comment type="subcellular location">
    <subcellularLocation>
        <location evidence="1">Periplasm</location>
    </subcellularLocation>
</comment>
<sequence length="369" mass="41768">MTIIKIVTLAALIEYRFRFDLVYFCVSICFLAILPAQASSQETLNILNWDDYIASSVIEEWQEKTGAKVHIITYDDEEIRDVLLADGSQHQVDLAVVDANSAKKLTSLGHVAELEGWDTQAAPSLMRTDWIEQCGDRSVPYLWGTYGIAYRTDMLNEPVSSWSDLFSQRQDMSGHIGMISDYYSLLAPALLTLQLQADSNERKDLEAAFGLLKEQTDQVLTYEYAPSFLLNSKRKADLYAAIVYSGDQYTMNELVGEDVWQYVIPKEGALVWLDCWIIPSRSQKRDLAMSFLAHIGQPNVAAINSEELGVATVDVNAYHLQSQAFREDPLVYLSETDFNSLLPFAPMSDLQIRQRIRIQEAIKVIHESK</sequence>
<reference evidence="6 7" key="1">
    <citation type="journal article" date="2012" name="Int. J. Syst. Evol. Microbiol.">
        <title>Marinomonas hwangdonensis sp. nov., isolated from seawater.</title>
        <authorList>
            <person name="Jung Y.T."/>
            <person name="Oh T.K."/>
            <person name="Yoon J.H."/>
        </authorList>
    </citation>
    <scope>NUCLEOTIDE SEQUENCE [LARGE SCALE GENOMIC DNA]</scope>
    <source>
        <strain evidence="6 7">HDW-15</strain>
    </source>
</reference>
<dbReference type="CDD" id="cd13590">
    <property type="entry name" value="PBP2_PotD_PotF_like"/>
    <property type="match status" value="1"/>
</dbReference>
<dbReference type="RefSeq" id="WP_123095630.1">
    <property type="nucleotide sequence ID" value="NZ_RIZG01000004.1"/>
</dbReference>
<dbReference type="GO" id="GO:0015846">
    <property type="term" value="P:polyamine transport"/>
    <property type="evidence" value="ECO:0007669"/>
    <property type="project" value="InterPro"/>
</dbReference>
<keyword evidence="5" id="KW-0812">Transmembrane</keyword>
<dbReference type="AlphaFoldDB" id="A0A3M8Q4S8"/>
<accession>A0A3M8Q4S8</accession>
<keyword evidence="7" id="KW-1185">Reference proteome</keyword>
<keyword evidence="5" id="KW-1133">Transmembrane helix</keyword>
<dbReference type="PANTHER" id="PTHR30222:SF12">
    <property type="entry name" value="NORSPERMIDINE SENSOR"/>
    <property type="match status" value="1"/>
</dbReference>
<dbReference type="GO" id="GO:0019808">
    <property type="term" value="F:polyamine binding"/>
    <property type="evidence" value="ECO:0007669"/>
    <property type="project" value="InterPro"/>
</dbReference>
<dbReference type="Proteomes" id="UP000280507">
    <property type="component" value="Unassembled WGS sequence"/>
</dbReference>
<keyword evidence="2" id="KW-0813">Transport</keyword>
<keyword evidence="5" id="KW-0472">Membrane</keyword>